<dbReference type="AlphaFoldDB" id="A0A8J4ECY5"/>
<feature type="domain" description="Xylose isomerase-like TIM barrel" evidence="2">
    <location>
        <begin position="78"/>
        <end position="310"/>
    </location>
</feature>
<keyword evidence="3" id="KW-0413">Isomerase</keyword>
<sequence>MTTATPAADGAATPAEATSGASMAPVGGGAVTPAAGGATPDGGATRGGGRPVEGAPGLARFSFNQATTQGWPLPDLVDALVRSGVPGIGLWREPVADYGLEKTARLVRDAGIAVTSLCRGGFFADAGWYDENRRAIDEAAALGTSVLVLVSGGLGGRDLAGARVHVADAIGRLVPHAREVGVTLAIEPLHPMFCSDRCVISTLDQALAIAERHEVGEVGVVVDTYHLWWDDRAPALVRRAGPRVSAFQLADWITPLPAGVLTGRGMPGTGCIDLPAWVSYADSSGYTGPIEIEVFNTEVWARPGADVLAEAVAGFRAATAASTP</sequence>
<proteinExistence type="predicted"/>
<dbReference type="PANTHER" id="PTHR12110:SF52">
    <property type="entry name" value="XYLOSE ISOMERASE"/>
    <property type="match status" value="1"/>
</dbReference>
<feature type="region of interest" description="Disordered" evidence="1">
    <location>
        <begin position="1"/>
        <end position="57"/>
    </location>
</feature>
<comment type="caution">
    <text evidence="3">The sequence shown here is derived from an EMBL/GenBank/DDBJ whole genome shotgun (WGS) entry which is preliminary data.</text>
</comment>
<dbReference type="PANTHER" id="PTHR12110">
    <property type="entry name" value="HYDROXYPYRUVATE ISOMERASE"/>
    <property type="match status" value="1"/>
</dbReference>
<feature type="compositionally biased region" description="Low complexity" evidence="1">
    <location>
        <begin position="1"/>
        <end position="18"/>
    </location>
</feature>
<keyword evidence="4" id="KW-1185">Reference proteome</keyword>
<name>A0A8J4ECY5_9ACTN</name>
<evidence type="ECO:0000256" key="1">
    <source>
        <dbReference type="SAM" id="MobiDB-lite"/>
    </source>
</evidence>
<dbReference type="Proteomes" id="UP000635606">
    <property type="component" value="Unassembled WGS sequence"/>
</dbReference>
<organism evidence="3 4">
    <name type="scientific">Virgisporangium ochraceum</name>
    <dbReference type="NCBI Taxonomy" id="65505"/>
    <lineage>
        <taxon>Bacteria</taxon>
        <taxon>Bacillati</taxon>
        <taxon>Actinomycetota</taxon>
        <taxon>Actinomycetes</taxon>
        <taxon>Micromonosporales</taxon>
        <taxon>Micromonosporaceae</taxon>
        <taxon>Virgisporangium</taxon>
    </lineage>
</organism>
<dbReference type="GO" id="GO:0016853">
    <property type="term" value="F:isomerase activity"/>
    <property type="evidence" value="ECO:0007669"/>
    <property type="project" value="UniProtKB-KW"/>
</dbReference>
<protein>
    <submittedName>
        <fullName evidence="3">Xylose isomerase</fullName>
    </submittedName>
</protein>
<accession>A0A8J4ECY5</accession>
<dbReference type="SUPFAM" id="SSF51658">
    <property type="entry name" value="Xylose isomerase-like"/>
    <property type="match status" value="1"/>
</dbReference>
<reference evidence="3" key="1">
    <citation type="submission" date="2021-01" db="EMBL/GenBank/DDBJ databases">
        <title>Whole genome shotgun sequence of Virgisporangium ochraceum NBRC 16418.</title>
        <authorList>
            <person name="Komaki H."/>
            <person name="Tamura T."/>
        </authorList>
    </citation>
    <scope>NUCLEOTIDE SEQUENCE</scope>
    <source>
        <strain evidence="3">NBRC 16418</strain>
    </source>
</reference>
<evidence type="ECO:0000313" key="3">
    <source>
        <dbReference type="EMBL" id="GIJ67377.1"/>
    </source>
</evidence>
<dbReference type="Gene3D" id="3.20.20.150">
    <property type="entry name" value="Divalent-metal-dependent TIM barrel enzymes"/>
    <property type="match status" value="1"/>
</dbReference>
<gene>
    <name evidence="3" type="ORF">Voc01_022940</name>
</gene>
<evidence type="ECO:0000313" key="4">
    <source>
        <dbReference type="Proteomes" id="UP000635606"/>
    </source>
</evidence>
<dbReference type="InterPro" id="IPR036237">
    <property type="entry name" value="Xyl_isomerase-like_sf"/>
</dbReference>
<feature type="compositionally biased region" description="Low complexity" evidence="1">
    <location>
        <begin position="31"/>
        <end position="43"/>
    </location>
</feature>
<dbReference type="InterPro" id="IPR050312">
    <property type="entry name" value="IolE/XylAMocC-like"/>
</dbReference>
<dbReference type="EMBL" id="BOPH01000025">
    <property type="protein sequence ID" value="GIJ67377.1"/>
    <property type="molecule type" value="Genomic_DNA"/>
</dbReference>
<dbReference type="InterPro" id="IPR013022">
    <property type="entry name" value="Xyl_isomerase-like_TIM-brl"/>
</dbReference>
<evidence type="ECO:0000259" key="2">
    <source>
        <dbReference type="Pfam" id="PF01261"/>
    </source>
</evidence>
<dbReference type="Pfam" id="PF01261">
    <property type="entry name" value="AP_endonuc_2"/>
    <property type="match status" value="1"/>
</dbReference>